<sequence>MRTTVIGAGVIGLSCAYELSELGHTVTVIDADAAGAAASAGNAGWVTPFLSTPRAAPGAVRDAVRSFTSTEGPARMRPHPELGFADWITKFLRASTKKGNRKSTAALQEFARDAHAHFDALLDRGVSFDQYTDGLAVVFKDEQNLRHYEQTVTTMRSLGYVGSVRVYRGEETRAFDPALHPDIAGALHLETERHVRPETLCQGLAKAIENNGGEVVEHDAVDRITERPARQWSVTTASGRTVVSDNLVVAAGFPTRTLLAPLGVKVPLEAAKGTSMTARGEGTAPSHPLKLYENMVACSPFGNAVRLSGTFDIGNRDFTLNHKRLDMVVRQGLSYLADWHPTNLDVEWVGHRPTSADDLPIIGPVPGRTGLYVATGHGTLGVTLGPVTGALAAREIAHGQTQPQLEPFRLTRF</sequence>
<dbReference type="Pfam" id="PF01266">
    <property type="entry name" value="DAO"/>
    <property type="match status" value="1"/>
</dbReference>
<name>A0A097SQF1_9NOCA</name>
<dbReference type="GO" id="GO:0016491">
    <property type="term" value="F:oxidoreductase activity"/>
    <property type="evidence" value="ECO:0007669"/>
    <property type="project" value="UniProtKB-KW"/>
</dbReference>
<dbReference type="InterPro" id="IPR006076">
    <property type="entry name" value="FAD-dep_OxRdtase"/>
</dbReference>
<dbReference type="SUPFAM" id="SSF51905">
    <property type="entry name" value="FAD/NAD(P)-binding domain"/>
    <property type="match status" value="1"/>
</dbReference>
<evidence type="ECO:0000313" key="3">
    <source>
        <dbReference type="EMBL" id="AIU93756.1"/>
    </source>
</evidence>
<proteinExistence type="predicted"/>
<dbReference type="GO" id="GO:0005737">
    <property type="term" value="C:cytoplasm"/>
    <property type="evidence" value="ECO:0007669"/>
    <property type="project" value="TreeGrafter"/>
</dbReference>
<protein>
    <recommendedName>
        <fullName evidence="2">FAD dependent oxidoreductase domain-containing protein</fullName>
    </recommendedName>
</protein>
<dbReference type="PANTHER" id="PTHR13847">
    <property type="entry name" value="SARCOSINE DEHYDROGENASE-RELATED"/>
    <property type="match status" value="1"/>
</dbReference>
<dbReference type="PROSITE" id="PS51257">
    <property type="entry name" value="PROKAR_LIPOPROTEIN"/>
    <property type="match status" value="1"/>
</dbReference>
<keyword evidence="1" id="KW-0560">Oxidoreductase</keyword>
<dbReference type="SUPFAM" id="SSF54373">
    <property type="entry name" value="FAD-linked reductases, C-terminal domain"/>
    <property type="match status" value="1"/>
</dbReference>
<gene>
    <name evidence="3" type="ORF">LRS1606.322</name>
</gene>
<evidence type="ECO:0000259" key="2">
    <source>
        <dbReference type="Pfam" id="PF01266"/>
    </source>
</evidence>
<dbReference type="EMBL" id="KJ605395">
    <property type="protein sequence ID" value="AIU93756.1"/>
    <property type="molecule type" value="Genomic_DNA"/>
</dbReference>
<reference evidence="3" key="1">
    <citation type="submission" date="2014-03" db="EMBL/GenBank/DDBJ databases">
        <authorList>
            <person name="Zhang G."/>
            <person name="Zhu L."/>
            <person name="Fang P."/>
        </authorList>
    </citation>
    <scope>NUCLEOTIDE SEQUENCE</scope>
    <source>
        <strain evidence="3">NS1</strain>
        <plasmid evidence="3">pNSL1</plasmid>
    </source>
</reference>
<dbReference type="Gene3D" id="3.30.9.10">
    <property type="entry name" value="D-Amino Acid Oxidase, subunit A, domain 2"/>
    <property type="match status" value="1"/>
</dbReference>
<feature type="domain" description="FAD dependent oxidoreductase" evidence="2">
    <location>
        <begin position="4"/>
        <end position="394"/>
    </location>
</feature>
<dbReference type="AlphaFoldDB" id="A0A097SQF1"/>
<geneLocation type="plasmid" evidence="3">
    <name>pNSL1</name>
</geneLocation>
<evidence type="ECO:0000256" key="1">
    <source>
        <dbReference type="ARBA" id="ARBA00023002"/>
    </source>
</evidence>
<dbReference type="PANTHER" id="PTHR13847:SF289">
    <property type="entry name" value="GLYCINE OXIDASE"/>
    <property type="match status" value="1"/>
</dbReference>
<dbReference type="Gene3D" id="3.50.50.60">
    <property type="entry name" value="FAD/NAD(P)-binding domain"/>
    <property type="match status" value="2"/>
</dbReference>
<keyword evidence="3" id="KW-0614">Plasmid</keyword>
<organism evidence="3">
    <name type="scientific">Rhodococcus sp. NS1</name>
    <dbReference type="NCBI Taxonomy" id="402236"/>
    <lineage>
        <taxon>Bacteria</taxon>
        <taxon>Bacillati</taxon>
        <taxon>Actinomycetota</taxon>
        <taxon>Actinomycetes</taxon>
        <taxon>Mycobacteriales</taxon>
        <taxon>Nocardiaceae</taxon>
        <taxon>Rhodococcus</taxon>
    </lineage>
</organism>
<dbReference type="InterPro" id="IPR036188">
    <property type="entry name" value="FAD/NAD-bd_sf"/>
</dbReference>
<accession>A0A097SQF1</accession>